<evidence type="ECO:0000313" key="1">
    <source>
        <dbReference type="EMBL" id="CCK83193.1"/>
    </source>
</evidence>
<name>K0NQJ6_9LACO</name>
<organism evidence="1 2">
    <name type="scientific">Lactobacillus equicursoris 66c</name>
    <dbReference type="NCBI Taxonomy" id="872326"/>
    <lineage>
        <taxon>Bacteria</taxon>
        <taxon>Bacillati</taxon>
        <taxon>Bacillota</taxon>
        <taxon>Bacilli</taxon>
        <taxon>Lactobacillales</taxon>
        <taxon>Lactobacillaceae</taxon>
        <taxon>Lactobacillus</taxon>
    </lineage>
</organism>
<dbReference type="AlphaFoldDB" id="K0NQJ6"/>
<sequence length="31" mass="3690">MSDFNKGLSPIYSQNFQEKANFKLLNQQFHD</sequence>
<evidence type="ECO:0000313" key="2">
    <source>
        <dbReference type="Proteomes" id="UP000009325"/>
    </source>
</evidence>
<gene>
    <name evidence="1" type="ORF">BN146_02790</name>
</gene>
<proteinExistence type="predicted"/>
<reference evidence="1 2" key="1">
    <citation type="submission" date="2012-08" db="EMBL/GenBank/DDBJ databases">
        <title>Draft Genome Sequences of Lactobacillus equicursoris CIP 110162T, isolated from thoroughbred racehorse feces and Lactobacillus sp. CRBIP 24.137 isolated from urine of human.</title>
        <authorList>
            <person name="Cousin S."/>
            <person name="Loux V."/>
            <person name="Ma L."/>
            <person name="Creno S."/>
            <person name="Clermont D."/>
            <person name="Bizet C."/>
            <person name="Bouchier C."/>
        </authorList>
    </citation>
    <scope>NUCLEOTIDE SEQUENCE [LARGE SCALE GENOMIC DNA]</scope>
    <source>
        <strain evidence="1 2">66c</strain>
    </source>
</reference>
<comment type="caution">
    <text evidence="1">The sequence shown here is derived from an EMBL/GenBank/DDBJ whole genome shotgun (WGS) entry which is preliminary data.</text>
</comment>
<protein>
    <submittedName>
        <fullName evidence="1">Uncharacterized protein</fullName>
    </submittedName>
</protein>
<accession>K0NQJ6</accession>
<dbReference type="EMBL" id="CALZ01000053">
    <property type="protein sequence ID" value="CCK83193.1"/>
    <property type="molecule type" value="Genomic_DNA"/>
</dbReference>
<dbReference type="Proteomes" id="UP000009325">
    <property type="component" value="Unassembled WGS sequence"/>
</dbReference>